<dbReference type="RefSeq" id="WP_046368958.1">
    <property type="nucleotide sequence ID" value="NZ_BBWV01000002.1"/>
</dbReference>
<feature type="transmembrane region" description="Helical" evidence="1">
    <location>
        <begin position="48"/>
        <end position="67"/>
    </location>
</feature>
<reference evidence="2 3" key="1">
    <citation type="submission" date="2015-04" db="EMBL/GenBank/DDBJ databases">
        <title>Whole genome shotgun sequence of Flavihumibacter petaseus NBRC 106054.</title>
        <authorList>
            <person name="Miyazawa S."/>
            <person name="Hosoyama A."/>
            <person name="Hashimoto M."/>
            <person name="Noguchi M."/>
            <person name="Tsuchikane K."/>
            <person name="Ohji S."/>
            <person name="Yamazoe A."/>
            <person name="Ichikawa N."/>
            <person name="Kimura A."/>
            <person name="Fujita N."/>
        </authorList>
    </citation>
    <scope>NUCLEOTIDE SEQUENCE [LARGE SCALE GENOMIC DNA]</scope>
    <source>
        <strain evidence="2 3">NBRC 106054</strain>
    </source>
</reference>
<dbReference type="EMBL" id="BBWV01000002">
    <property type="protein sequence ID" value="GAO43006.1"/>
    <property type="molecule type" value="Genomic_DNA"/>
</dbReference>
<feature type="transmembrane region" description="Helical" evidence="1">
    <location>
        <begin position="12"/>
        <end position="28"/>
    </location>
</feature>
<dbReference type="Proteomes" id="UP000033121">
    <property type="component" value="Unassembled WGS sequence"/>
</dbReference>
<keyword evidence="3" id="KW-1185">Reference proteome</keyword>
<evidence type="ECO:0000313" key="2">
    <source>
        <dbReference type="EMBL" id="GAO43006.1"/>
    </source>
</evidence>
<protein>
    <submittedName>
        <fullName evidence="2">Uncharacterized protein</fullName>
    </submittedName>
</protein>
<keyword evidence="1" id="KW-1133">Transmembrane helix</keyword>
<dbReference type="AlphaFoldDB" id="A0A0E9N056"/>
<proteinExistence type="predicted"/>
<organism evidence="2 3">
    <name type="scientific">Flavihumibacter petaseus NBRC 106054</name>
    <dbReference type="NCBI Taxonomy" id="1220578"/>
    <lineage>
        <taxon>Bacteria</taxon>
        <taxon>Pseudomonadati</taxon>
        <taxon>Bacteroidota</taxon>
        <taxon>Chitinophagia</taxon>
        <taxon>Chitinophagales</taxon>
        <taxon>Chitinophagaceae</taxon>
        <taxon>Flavihumibacter</taxon>
    </lineage>
</organism>
<accession>A0A0E9N056</accession>
<keyword evidence="1" id="KW-0472">Membrane</keyword>
<dbReference type="STRING" id="1220578.FPE01S_02_01110"/>
<comment type="caution">
    <text evidence="2">The sequence shown here is derived from an EMBL/GenBank/DDBJ whole genome shotgun (WGS) entry which is preliminary data.</text>
</comment>
<gene>
    <name evidence="2" type="ORF">FPE01S_02_01110</name>
</gene>
<evidence type="ECO:0000313" key="3">
    <source>
        <dbReference type="Proteomes" id="UP000033121"/>
    </source>
</evidence>
<keyword evidence="1" id="KW-0812">Transmembrane</keyword>
<sequence>MINLLLISRPFGLEWIFVLIYVACWIFLFREVIGLVNMPDKGFIYKLVWLLILFSFPVLGLAAYNLVNSTQLKKDN</sequence>
<name>A0A0E9N056_9BACT</name>
<evidence type="ECO:0000256" key="1">
    <source>
        <dbReference type="SAM" id="Phobius"/>
    </source>
</evidence>